<dbReference type="InterPro" id="IPR005202">
    <property type="entry name" value="TF_GRAS"/>
</dbReference>
<feature type="region of interest" description="SAW" evidence="3">
    <location>
        <begin position="676"/>
        <end position="751"/>
    </location>
</feature>
<feature type="compositionally biased region" description="Polar residues" evidence="4">
    <location>
        <begin position="185"/>
        <end position="198"/>
    </location>
</feature>
<feature type="compositionally biased region" description="Basic and acidic residues" evidence="4">
    <location>
        <begin position="171"/>
        <end position="181"/>
    </location>
</feature>
<evidence type="ECO:0000256" key="1">
    <source>
        <dbReference type="ARBA" id="ARBA00023015"/>
    </source>
</evidence>
<reference evidence="5" key="1">
    <citation type="submission" date="2022-07" db="EMBL/GenBank/DDBJ databases">
        <authorList>
            <person name="Macas J."/>
            <person name="Novak P."/>
            <person name="Neumann P."/>
        </authorList>
    </citation>
    <scope>NUCLEOTIDE SEQUENCE</scope>
</reference>
<organism evidence="5 6">
    <name type="scientific">Cuscuta epithymum</name>
    <dbReference type="NCBI Taxonomy" id="186058"/>
    <lineage>
        <taxon>Eukaryota</taxon>
        <taxon>Viridiplantae</taxon>
        <taxon>Streptophyta</taxon>
        <taxon>Embryophyta</taxon>
        <taxon>Tracheophyta</taxon>
        <taxon>Spermatophyta</taxon>
        <taxon>Magnoliopsida</taxon>
        <taxon>eudicotyledons</taxon>
        <taxon>Gunneridae</taxon>
        <taxon>Pentapetalae</taxon>
        <taxon>asterids</taxon>
        <taxon>lamiids</taxon>
        <taxon>Solanales</taxon>
        <taxon>Convolvulaceae</taxon>
        <taxon>Cuscuteae</taxon>
        <taxon>Cuscuta</taxon>
        <taxon>Cuscuta subgen. Cuscuta</taxon>
    </lineage>
</organism>
<proteinExistence type="inferred from homology"/>
<feature type="region of interest" description="VHIID" evidence="3">
    <location>
        <begin position="456"/>
        <end position="521"/>
    </location>
</feature>
<evidence type="ECO:0000256" key="4">
    <source>
        <dbReference type="SAM" id="MobiDB-lite"/>
    </source>
</evidence>
<feature type="short sequence motif" description="LXXLL motif" evidence="3">
    <location>
        <begin position="587"/>
        <end position="591"/>
    </location>
</feature>
<name>A0AAV0DTB0_9ASTE</name>
<keyword evidence="6" id="KW-1185">Reference proteome</keyword>
<evidence type="ECO:0000256" key="2">
    <source>
        <dbReference type="ARBA" id="ARBA00023163"/>
    </source>
</evidence>
<dbReference type="EMBL" id="CAMAPF010000150">
    <property type="protein sequence ID" value="CAH9109205.1"/>
    <property type="molecule type" value="Genomic_DNA"/>
</dbReference>
<evidence type="ECO:0000256" key="3">
    <source>
        <dbReference type="PROSITE-ProRule" id="PRU01191"/>
    </source>
</evidence>
<feature type="region of interest" description="Disordered" evidence="4">
    <location>
        <begin position="171"/>
        <end position="211"/>
    </location>
</feature>
<sequence length="753" mass="85238">MFRPYPASFNEGWCGPPKLHVGGSNLPQPGFRLADLTEDPGRRLAKFFSHICLLMDPQFTKLPDSKNTIQQQDEFPFSSSLQQSQDIPCKYSDDPLAALEFTGDPLSTSSCNHSYLSPPVELDSQEDHHTNPVFKFLNQILLEENISEKPSMFHDPIALEATEKYFYEALDKNPPSHESHHISHKSTQSSDSMYDNSSEPPPWTGDPIQSSFMIPPPELPFHSSFPITSSVSSNASSNNYESSTKIQVHSMLNYGELGNIFSDTEAKLQFKRGVEEASTILPATNQLVIDLVKDSLPLEEDELEKERSNKQSAVYVEEELTKMFDKVLLLDPDECCRNVAEFGHGLPYDVLNDEGIPHNGGKRRTKKKKQGNTSEVVDLITLLTNCSQSVAADDRKSANEQLTQIRKHCSVKGDVNQRLAYVMANGLEARLSGLGTQLYTSQVPKKITAFEKLSAYKVYMSACPFEEMSIGFGNKMIFMMSLEAQVLHVIDFGIEFGFQWPSLIQHLAIRPGGPPKFRITGIELPEPGSRPAELIEETGRRLGIYCERFHVPFEYNAIATQNWETLKVEDLKLVRGEMVAVKCSYRLQNLLDVTVMGDSPRDAVLKLIRELNPSVFVHSVISGSYSAPFFVTRFREALFYYSAVFDMFENTLPRDDEERFLFEQEFYGRESLNVIACEGEERIVRPETYKKWQVRTMRAGFKLLPVMPGIMIKIGKKLKAGYHENFMLEEDGHWMLQGWKGRILCASSCWVPS</sequence>
<evidence type="ECO:0008006" key="7">
    <source>
        <dbReference type="Google" id="ProtNLM"/>
    </source>
</evidence>
<feature type="region of interest" description="Leucine repeat I (LRI)" evidence="3">
    <location>
        <begin position="377"/>
        <end position="437"/>
    </location>
</feature>
<feature type="short sequence motif" description="VHIID" evidence="3">
    <location>
        <begin position="487"/>
        <end position="491"/>
    </location>
</feature>
<comment type="similarity">
    <text evidence="3">Belongs to the GRAS family.</text>
</comment>
<comment type="caution">
    <text evidence="5">The sequence shown here is derived from an EMBL/GenBank/DDBJ whole genome shotgun (WGS) entry which is preliminary data.</text>
</comment>
<comment type="caution">
    <text evidence="3">Lacks conserved residue(s) required for the propagation of feature annotation.</text>
</comment>
<keyword evidence="2" id="KW-0804">Transcription</keyword>
<dbReference type="PROSITE" id="PS50985">
    <property type="entry name" value="GRAS"/>
    <property type="match status" value="1"/>
</dbReference>
<dbReference type="Pfam" id="PF03514">
    <property type="entry name" value="GRAS"/>
    <property type="match status" value="1"/>
</dbReference>
<evidence type="ECO:0000313" key="5">
    <source>
        <dbReference type="EMBL" id="CAH9109205.1"/>
    </source>
</evidence>
<dbReference type="Proteomes" id="UP001152523">
    <property type="component" value="Unassembled WGS sequence"/>
</dbReference>
<evidence type="ECO:0000313" key="6">
    <source>
        <dbReference type="Proteomes" id="UP001152523"/>
    </source>
</evidence>
<accession>A0AAV0DTB0</accession>
<keyword evidence="1" id="KW-0805">Transcription regulation</keyword>
<gene>
    <name evidence="5" type="ORF">CEPIT_LOCUS18622</name>
</gene>
<protein>
    <recommendedName>
        <fullName evidence="7">Scarecrow-like protein 14</fullName>
    </recommendedName>
</protein>
<dbReference type="PANTHER" id="PTHR31636">
    <property type="entry name" value="OSJNBA0084A10.13 PROTEIN-RELATED"/>
    <property type="match status" value="1"/>
</dbReference>
<feature type="region of interest" description="Leucine repeat II (LRII)" evidence="3">
    <location>
        <begin position="537"/>
        <end position="569"/>
    </location>
</feature>
<dbReference type="AlphaFoldDB" id="A0AAV0DTB0"/>